<dbReference type="GO" id="GO:0005576">
    <property type="term" value="C:extracellular region"/>
    <property type="evidence" value="ECO:0007669"/>
    <property type="project" value="UniProtKB-SubCell"/>
</dbReference>
<evidence type="ECO:0000256" key="1">
    <source>
        <dbReference type="ARBA" id="ARBA00004365"/>
    </source>
</evidence>
<feature type="domain" description="Flagellar basal-body/hook protein C-terminal" evidence="8">
    <location>
        <begin position="428"/>
        <end position="464"/>
    </location>
</feature>
<dbReference type="EMBL" id="JAFNAA010000003">
    <property type="protein sequence ID" value="MBO1107442.1"/>
    <property type="molecule type" value="Genomic_DNA"/>
</dbReference>
<dbReference type="GO" id="GO:0009424">
    <property type="term" value="C:bacterial-type flagellum hook"/>
    <property type="evidence" value="ECO:0007669"/>
    <property type="project" value="UniProtKB-UniRule"/>
</dbReference>
<dbReference type="InterPro" id="IPR010930">
    <property type="entry name" value="Flg_bb/hook_C_dom"/>
</dbReference>
<evidence type="ECO:0000259" key="9">
    <source>
        <dbReference type="Pfam" id="PF22638"/>
    </source>
</evidence>
<evidence type="ECO:0000259" key="8">
    <source>
        <dbReference type="Pfam" id="PF06429"/>
    </source>
</evidence>
<reference evidence="10" key="1">
    <citation type="submission" date="2021-03" db="EMBL/GenBank/DDBJ databases">
        <title>Plesiomonas shigelloides zfcc0051, isolated from zebrafish feces.</title>
        <authorList>
            <person name="Vanderhoek Z."/>
            <person name="Gaulke C."/>
        </authorList>
    </citation>
    <scope>NUCLEOTIDE SEQUENCE</scope>
    <source>
        <strain evidence="10">Zfcc0051</strain>
    </source>
</reference>
<gene>
    <name evidence="7 10" type="primary">flgK</name>
    <name evidence="10" type="ORF">J2R62_04250</name>
</gene>
<dbReference type="InterPro" id="IPR053927">
    <property type="entry name" value="FlgK_helical"/>
</dbReference>
<organism evidence="10 11">
    <name type="scientific">Plesiomonas shigelloides</name>
    <name type="common">Aeromonas shigelloides</name>
    <dbReference type="NCBI Taxonomy" id="703"/>
    <lineage>
        <taxon>Bacteria</taxon>
        <taxon>Pseudomonadati</taxon>
        <taxon>Pseudomonadota</taxon>
        <taxon>Gammaproteobacteria</taxon>
        <taxon>Enterobacterales</taxon>
        <taxon>Enterobacteriaceae</taxon>
        <taxon>Plesiomonas</taxon>
    </lineage>
</organism>
<dbReference type="SUPFAM" id="SSF64518">
    <property type="entry name" value="Phase 1 flagellin"/>
    <property type="match status" value="1"/>
</dbReference>
<dbReference type="AlphaFoldDB" id="A0A8E0SY19"/>
<comment type="similarity">
    <text evidence="3 7">Belongs to the flagella basal body rod proteins family.</text>
</comment>
<evidence type="ECO:0000256" key="7">
    <source>
        <dbReference type="RuleBase" id="RU362065"/>
    </source>
</evidence>
<keyword evidence="10" id="KW-0969">Cilium</keyword>
<dbReference type="PANTHER" id="PTHR30033">
    <property type="entry name" value="FLAGELLAR HOOK-ASSOCIATED PROTEIN 1"/>
    <property type="match status" value="1"/>
</dbReference>
<dbReference type="RefSeq" id="WP_010862964.1">
    <property type="nucleotide sequence ID" value="NZ_CP076372.1"/>
</dbReference>
<keyword evidence="10" id="KW-0966">Cell projection</keyword>
<keyword evidence="5 7" id="KW-0964">Secreted</keyword>
<dbReference type="InterPro" id="IPR002371">
    <property type="entry name" value="FlgK"/>
</dbReference>
<dbReference type="NCBIfam" id="TIGR02492">
    <property type="entry name" value="flgK_ends"/>
    <property type="match status" value="1"/>
</dbReference>
<evidence type="ECO:0000256" key="3">
    <source>
        <dbReference type="ARBA" id="ARBA00009677"/>
    </source>
</evidence>
<proteinExistence type="inferred from homology"/>
<name>A0A8E0SY19_PLESH</name>
<sequence>MSLINIGLTGLGAANAGLSTTSHNLVNMNTPGYTRQRIGLASQVGPGGVGAGVGVTGIDRLADGFLNTSLWRQSSALQQSNTQYRYMSKTEQILTADSSSINVGLDRFYSALSEAAVNPQDMALRQSILSQADAVVQRFNNMDAQLKSQRKQLDSQLDSSISQTNSLLASIAEMNKQIKEAGARGQTMTDVLDARDQAISQLSEQLNVNVQYKPDGTVDINLDQGQPLVSGNTASQLDMARDGVISIKRGDASFAMPRNIGGNIGGLMTFRDKDLVEKQKELDTMAYGFAQQFNTVHKQGYDLNGNLSGKDMFSGADSVEGAASRLSLALKDPADLALGDDVDIGPGNGNNLTKLIALKDTPLAITLSPADQAEYGVTVAGLNGKTLSKAYTGICGDWAIQTAQIKAELTSNTSLYKQAFNDRESVCGVSKDEEAGNLMQYTQMYQSSAKIVSTAQQLFDTTLAMFN</sequence>
<protein>
    <recommendedName>
        <fullName evidence="4 7">Flagellar hook-associated protein 1</fullName>
        <shortName evidence="7">HAP1</shortName>
    </recommendedName>
</protein>
<keyword evidence="6 7" id="KW-0975">Bacterial flagellum</keyword>
<dbReference type="Pfam" id="PF06429">
    <property type="entry name" value="Flg_bbr_C"/>
    <property type="match status" value="1"/>
</dbReference>
<comment type="subcellular location">
    <subcellularLocation>
        <location evidence="1 7">Bacterial flagellum</location>
    </subcellularLocation>
    <subcellularLocation>
        <location evidence="2 7">Secreted</location>
    </subcellularLocation>
</comment>
<evidence type="ECO:0000256" key="2">
    <source>
        <dbReference type="ARBA" id="ARBA00004613"/>
    </source>
</evidence>
<dbReference type="PRINTS" id="PR01005">
    <property type="entry name" value="FLGHOOKAP1"/>
</dbReference>
<dbReference type="GO" id="GO:0044780">
    <property type="term" value="P:bacterial-type flagellum assembly"/>
    <property type="evidence" value="ECO:0007669"/>
    <property type="project" value="InterPro"/>
</dbReference>
<evidence type="ECO:0000256" key="5">
    <source>
        <dbReference type="ARBA" id="ARBA00022525"/>
    </source>
</evidence>
<evidence type="ECO:0000313" key="11">
    <source>
        <dbReference type="Proteomes" id="UP000664658"/>
    </source>
</evidence>
<evidence type="ECO:0000313" key="10">
    <source>
        <dbReference type="EMBL" id="MBO1107442.1"/>
    </source>
</evidence>
<keyword evidence="10" id="KW-0282">Flagellum</keyword>
<dbReference type="Proteomes" id="UP000664658">
    <property type="component" value="Unassembled WGS sequence"/>
</dbReference>
<comment type="caution">
    <text evidence="10">The sequence shown here is derived from an EMBL/GenBank/DDBJ whole genome shotgun (WGS) entry which is preliminary data.</text>
</comment>
<evidence type="ECO:0000256" key="6">
    <source>
        <dbReference type="ARBA" id="ARBA00023143"/>
    </source>
</evidence>
<evidence type="ECO:0000256" key="4">
    <source>
        <dbReference type="ARBA" id="ARBA00016244"/>
    </source>
</evidence>
<dbReference type="Pfam" id="PF22638">
    <property type="entry name" value="FlgK_D1"/>
    <property type="match status" value="1"/>
</dbReference>
<accession>A0A8E0SY19</accession>
<dbReference type="GO" id="GO:0005198">
    <property type="term" value="F:structural molecule activity"/>
    <property type="evidence" value="ECO:0007669"/>
    <property type="project" value="UniProtKB-UniRule"/>
</dbReference>
<dbReference type="PANTHER" id="PTHR30033:SF1">
    <property type="entry name" value="FLAGELLAR HOOK-ASSOCIATED PROTEIN 1"/>
    <property type="match status" value="1"/>
</dbReference>
<feature type="domain" description="Flagellar hook-associated protein FlgK helical" evidence="9">
    <location>
        <begin position="87"/>
        <end position="313"/>
    </location>
</feature>